<comment type="catalytic activity">
    <reaction evidence="17">
        <text>L-arginyl-glycine(out) = L-arginyl-glycine(in)</text>
        <dbReference type="Rhea" id="RHEA:79391"/>
        <dbReference type="ChEBI" id="CHEBI:229955"/>
    </reaction>
</comment>
<evidence type="ECO:0000256" key="16">
    <source>
        <dbReference type="ARBA" id="ARBA00044900"/>
    </source>
</evidence>
<feature type="transmembrane region" description="Helical" evidence="25">
    <location>
        <begin position="296"/>
        <end position="315"/>
    </location>
</feature>
<keyword evidence="7" id="KW-0458">Lysosome</keyword>
<feature type="transmembrane region" description="Helical" evidence="25">
    <location>
        <begin position="347"/>
        <end position="372"/>
    </location>
</feature>
<evidence type="ECO:0000256" key="14">
    <source>
        <dbReference type="ARBA" id="ARBA00044898"/>
    </source>
</evidence>
<name>A0A9N9MMT8_9CUCU</name>
<comment type="function">
    <text evidence="23">Lysosomal dipeptide uniporter that selectively exports lysine, arginine or histidine-containing dipeptides with a net positive charge from the lysosome lumen into the cytosol. Could play a role in a specific type of protein O-glycosylation indirectly regulating macrophages migration and tissue invasion. Also essential for liver homeostasis.</text>
</comment>
<evidence type="ECO:0000256" key="3">
    <source>
        <dbReference type="ARBA" id="ARBA00022448"/>
    </source>
</evidence>
<evidence type="ECO:0000256" key="20">
    <source>
        <dbReference type="ARBA" id="ARBA00044924"/>
    </source>
</evidence>
<dbReference type="PROSITE" id="PS50850">
    <property type="entry name" value="MFS"/>
    <property type="match status" value="1"/>
</dbReference>
<comment type="catalytic activity">
    <reaction evidence="9">
        <text>L-histidyl-glycine(out) = L-histidyl-glycine(in)</text>
        <dbReference type="Rhea" id="RHEA:79395"/>
        <dbReference type="ChEBI" id="CHEBI:229957"/>
    </reaction>
</comment>
<feature type="transmembrane region" description="Helical" evidence="25">
    <location>
        <begin position="108"/>
        <end position="131"/>
    </location>
</feature>
<evidence type="ECO:0000256" key="5">
    <source>
        <dbReference type="ARBA" id="ARBA00022989"/>
    </source>
</evidence>
<feature type="transmembrane region" description="Helical" evidence="25">
    <location>
        <begin position="73"/>
        <end position="96"/>
    </location>
</feature>
<evidence type="ECO:0000256" key="11">
    <source>
        <dbReference type="ARBA" id="ARBA00044884"/>
    </source>
</evidence>
<dbReference type="SUPFAM" id="SSF103473">
    <property type="entry name" value="MFS general substrate transporter"/>
    <property type="match status" value="1"/>
</dbReference>
<comment type="catalytic activity">
    <reaction evidence="13">
        <text>L-alpha-aminoacyl-L-lysine(out) = L-alpha-aminoacyl-L-lysine(in)</text>
        <dbReference type="Rhea" id="RHEA:79383"/>
        <dbReference type="ChEBI" id="CHEBI:229966"/>
    </reaction>
</comment>
<accession>A0A9N9MMT8</accession>
<dbReference type="PANTHER" id="PTHR23512">
    <property type="entry name" value="MAJOR FACILITATOR SUPERFAMILY DOMAIN-CONTAINING PROTEIN 1"/>
    <property type="match status" value="1"/>
</dbReference>
<comment type="catalytic activity">
    <reaction evidence="16">
        <text>L-lysyl-L-lysine(out) = L-lysyl-L-lysine(in)</text>
        <dbReference type="Rhea" id="RHEA:79403"/>
        <dbReference type="ChEBI" id="CHEBI:229956"/>
    </reaction>
</comment>
<feature type="transmembrane region" description="Helical" evidence="25">
    <location>
        <begin position="36"/>
        <end position="53"/>
    </location>
</feature>
<sequence>MEESHQEVEVSVRHDETCCDKTYFLCCHPTGKAHRFIALIFMCFLGFGSYFCYDNPSALQERFKEDLNLTETQYTALYSIYSWPNVVMCFIGGFLIDRVFGIRAGTNIFMGLTFLGQLVFSLAAYLNHYWLMICGRFIFGIGAESLAVAQNNYAVLWFKGKELNMVFGLQLSFARIGSTVNFWVMEPIYDWVLKSFDGSHILGIALLIASATCLLSMLCSLILGFMDKRAERMTRRTETQTTEVVRITDVKDFKLTFWLVSCICVSYYVAIFPFISVGQEFFMIRFDMSKEEGDRICSLVYLISGFASPVTGILIDKIGLNILWILLSVISTVLAHLLLGFTTVNPYIGVSMLGLAYSGLASGLWPLVALIIPEYQLGTAYGVCQAIQNLGLAIITIITGWIIQSWGYRVLSEFFIGSLILAFVFTALLLLLDQRQKGILNMTPAGRKKYQEQLLNEVYERHRILSSEEVPIATEPPSQDISNTQSNDSVSDDTRYRNRYLVTVGANLPPS</sequence>
<evidence type="ECO:0000256" key="13">
    <source>
        <dbReference type="ARBA" id="ARBA00044893"/>
    </source>
</evidence>
<evidence type="ECO:0000256" key="23">
    <source>
        <dbReference type="ARBA" id="ARBA00045709"/>
    </source>
</evidence>
<comment type="catalytic activity">
    <reaction evidence="11">
        <text>L-alpha-aminoacyl-L-histidine(out) = L-alpha-aminoacyl-L-histidine(in)</text>
        <dbReference type="Rhea" id="RHEA:79375"/>
        <dbReference type="ChEBI" id="CHEBI:229967"/>
    </reaction>
</comment>
<evidence type="ECO:0000256" key="2">
    <source>
        <dbReference type="ARBA" id="ARBA00008335"/>
    </source>
</evidence>
<dbReference type="GO" id="GO:0005765">
    <property type="term" value="C:lysosomal membrane"/>
    <property type="evidence" value="ECO:0007669"/>
    <property type="project" value="UniProtKB-SubCell"/>
</dbReference>
<comment type="catalytic activity">
    <reaction evidence="15">
        <text>L-arginyl-L-alpha-amino acid(out) = L-arginyl-L-alpha-amino acid(in)</text>
        <dbReference type="Rhea" id="RHEA:79371"/>
        <dbReference type="ChEBI" id="CHEBI:84315"/>
    </reaction>
</comment>
<organism evidence="27 28">
    <name type="scientific">Ceutorhynchus assimilis</name>
    <name type="common">cabbage seed weevil</name>
    <dbReference type="NCBI Taxonomy" id="467358"/>
    <lineage>
        <taxon>Eukaryota</taxon>
        <taxon>Metazoa</taxon>
        <taxon>Ecdysozoa</taxon>
        <taxon>Arthropoda</taxon>
        <taxon>Hexapoda</taxon>
        <taxon>Insecta</taxon>
        <taxon>Pterygota</taxon>
        <taxon>Neoptera</taxon>
        <taxon>Endopterygota</taxon>
        <taxon>Coleoptera</taxon>
        <taxon>Polyphaga</taxon>
        <taxon>Cucujiformia</taxon>
        <taxon>Curculionidae</taxon>
        <taxon>Ceutorhynchinae</taxon>
        <taxon>Ceutorhynchus</taxon>
    </lineage>
</organism>
<evidence type="ECO:0000256" key="4">
    <source>
        <dbReference type="ARBA" id="ARBA00022692"/>
    </source>
</evidence>
<evidence type="ECO:0000256" key="1">
    <source>
        <dbReference type="ARBA" id="ARBA00004155"/>
    </source>
</evidence>
<evidence type="ECO:0000256" key="15">
    <source>
        <dbReference type="ARBA" id="ARBA00044899"/>
    </source>
</evidence>
<comment type="subunit">
    <text evidence="24">Homodimer. Interacts with lysosomal protein GLMP (via lumenal domain); the interaction starts while both proteins are still in the endoplasmic reticulum and is required for stabilization of MFSD1 in lysosomes but has no direct effect on its targeting to lysosomes or transporter activity.</text>
</comment>
<dbReference type="InterPro" id="IPR052187">
    <property type="entry name" value="MFSD1"/>
</dbReference>
<evidence type="ECO:0000256" key="22">
    <source>
        <dbReference type="ARBA" id="ARBA00045018"/>
    </source>
</evidence>
<evidence type="ECO:0000256" key="10">
    <source>
        <dbReference type="ARBA" id="ARBA00044881"/>
    </source>
</evidence>
<dbReference type="EMBL" id="OU892280">
    <property type="protein sequence ID" value="CAG9767899.1"/>
    <property type="molecule type" value="Genomic_DNA"/>
</dbReference>
<comment type="catalytic activity">
    <reaction evidence="20">
        <text>L-lysyl-glycine(out) = L-lysyl-glycine(in)</text>
        <dbReference type="Rhea" id="RHEA:79407"/>
        <dbReference type="ChEBI" id="CHEBI:191202"/>
    </reaction>
</comment>
<comment type="catalytic activity">
    <reaction evidence="8">
        <text>L-lysyl-L-alanine(out) = L-lysyl-L-alanine(in)</text>
        <dbReference type="Rhea" id="RHEA:79399"/>
        <dbReference type="ChEBI" id="CHEBI:229954"/>
    </reaction>
</comment>
<comment type="catalytic activity">
    <reaction evidence="14">
        <text>L-aspartyl-L-lysine(out) = L-aspartyl-L-lysine(in)</text>
        <dbReference type="Rhea" id="RHEA:79411"/>
        <dbReference type="ChEBI" id="CHEBI:229953"/>
    </reaction>
</comment>
<keyword evidence="4 25" id="KW-0812">Transmembrane</keyword>
<dbReference type="InterPro" id="IPR036259">
    <property type="entry name" value="MFS_trans_sf"/>
</dbReference>
<dbReference type="InterPro" id="IPR020846">
    <property type="entry name" value="MFS_dom"/>
</dbReference>
<keyword evidence="3" id="KW-0813">Transport</keyword>
<feature type="transmembrane region" description="Helical" evidence="25">
    <location>
        <begin position="322"/>
        <end position="341"/>
    </location>
</feature>
<comment type="subcellular location">
    <subcellularLocation>
        <location evidence="1">Lysosome membrane</location>
        <topology evidence="1">Multi-pass membrane protein</topology>
    </subcellularLocation>
</comment>
<comment type="similarity">
    <text evidence="2">Belongs to the major facilitator superfamily.</text>
</comment>
<keyword evidence="5 25" id="KW-1133">Transmembrane helix</keyword>
<comment type="catalytic activity">
    <reaction evidence="19">
        <text>L-alanyl-L-lysine(out) = L-alanyl-L-lysine(in)</text>
        <dbReference type="Rhea" id="RHEA:79415"/>
        <dbReference type="ChEBI" id="CHEBI:192470"/>
    </reaction>
</comment>
<protein>
    <recommendedName>
        <fullName evidence="21">Lysosomal dipeptide transporter MFSD1</fullName>
    </recommendedName>
    <alternativeName>
        <fullName evidence="22">Major facilitator superfamily domain-containing protein 1</fullName>
    </alternativeName>
</protein>
<feature type="transmembrane region" description="Helical" evidence="25">
    <location>
        <begin position="255"/>
        <end position="276"/>
    </location>
</feature>
<comment type="catalytic activity">
    <reaction evidence="10">
        <text>L-alpha-aminoacyl-L-arginine(out) = L-alpha-aminoacyl-L-arginine(in)</text>
        <dbReference type="Rhea" id="RHEA:79367"/>
        <dbReference type="ChEBI" id="CHEBI:229968"/>
    </reaction>
</comment>
<gene>
    <name evidence="27" type="ORF">CEUTPL_LOCUS8453</name>
</gene>
<feature type="transmembrane region" description="Helical" evidence="25">
    <location>
        <begin position="204"/>
        <end position="226"/>
    </location>
</feature>
<comment type="catalytic activity">
    <reaction evidence="18">
        <text>L-histidyl-L-alpha-amino acid(out) = L-histidyl-L-alpha-amino acid(in)</text>
        <dbReference type="Rhea" id="RHEA:79379"/>
        <dbReference type="ChEBI" id="CHEBI:229964"/>
    </reaction>
</comment>
<evidence type="ECO:0000256" key="25">
    <source>
        <dbReference type="SAM" id="Phobius"/>
    </source>
</evidence>
<dbReference type="CDD" id="cd17340">
    <property type="entry name" value="MFS_MFSD1"/>
    <property type="match status" value="1"/>
</dbReference>
<feature type="transmembrane region" description="Helical" evidence="25">
    <location>
        <begin position="137"/>
        <end position="158"/>
    </location>
</feature>
<evidence type="ECO:0000256" key="12">
    <source>
        <dbReference type="ARBA" id="ARBA00044891"/>
    </source>
</evidence>
<evidence type="ECO:0000256" key="18">
    <source>
        <dbReference type="ARBA" id="ARBA00044912"/>
    </source>
</evidence>
<dbReference type="AlphaFoldDB" id="A0A9N9MMT8"/>
<dbReference type="Gene3D" id="1.20.1250.20">
    <property type="entry name" value="MFS general substrate transporter like domains"/>
    <property type="match status" value="2"/>
</dbReference>
<dbReference type="PANTHER" id="PTHR23512:SF3">
    <property type="entry name" value="MAJOR FACILITATOR SUPERFAMILY DOMAIN-CONTAINING PROTEIN 1"/>
    <property type="match status" value="1"/>
</dbReference>
<evidence type="ECO:0000256" key="7">
    <source>
        <dbReference type="ARBA" id="ARBA00023228"/>
    </source>
</evidence>
<reference evidence="27" key="1">
    <citation type="submission" date="2022-01" db="EMBL/GenBank/DDBJ databases">
        <authorList>
            <person name="King R."/>
        </authorList>
    </citation>
    <scope>NUCLEOTIDE SEQUENCE</scope>
</reference>
<evidence type="ECO:0000256" key="17">
    <source>
        <dbReference type="ARBA" id="ARBA00044903"/>
    </source>
</evidence>
<feature type="transmembrane region" description="Helical" evidence="25">
    <location>
        <begin position="414"/>
        <end position="432"/>
    </location>
</feature>
<dbReference type="InterPro" id="IPR011701">
    <property type="entry name" value="MFS"/>
</dbReference>
<evidence type="ECO:0000256" key="24">
    <source>
        <dbReference type="ARBA" id="ARBA00046376"/>
    </source>
</evidence>
<evidence type="ECO:0000256" key="21">
    <source>
        <dbReference type="ARBA" id="ARBA00044985"/>
    </source>
</evidence>
<evidence type="ECO:0000259" key="26">
    <source>
        <dbReference type="PROSITE" id="PS50850"/>
    </source>
</evidence>
<evidence type="ECO:0000256" key="19">
    <source>
        <dbReference type="ARBA" id="ARBA00044919"/>
    </source>
</evidence>
<keyword evidence="6 25" id="KW-0472">Membrane</keyword>
<dbReference type="Pfam" id="PF07690">
    <property type="entry name" value="MFS_1"/>
    <property type="match status" value="1"/>
</dbReference>
<evidence type="ECO:0000256" key="6">
    <source>
        <dbReference type="ARBA" id="ARBA00023136"/>
    </source>
</evidence>
<proteinExistence type="inferred from homology"/>
<dbReference type="OrthoDB" id="424834at2759"/>
<evidence type="ECO:0000256" key="9">
    <source>
        <dbReference type="ARBA" id="ARBA00044878"/>
    </source>
</evidence>
<feature type="transmembrane region" description="Helical" evidence="25">
    <location>
        <begin position="379"/>
        <end position="402"/>
    </location>
</feature>
<evidence type="ECO:0000256" key="8">
    <source>
        <dbReference type="ARBA" id="ARBA00044876"/>
    </source>
</evidence>
<dbReference type="GO" id="GO:0022857">
    <property type="term" value="F:transmembrane transporter activity"/>
    <property type="evidence" value="ECO:0007669"/>
    <property type="project" value="InterPro"/>
</dbReference>
<keyword evidence="28" id="KW-1185">Reference proteome</keyword>
<dbReference type="Proteomes" id="UP001152799">
    <property type="component" value="Chromosome 4"/>
</dbReference>
<comment type="catalytic activity">
    <reaction evidence="12">
        <text>L-lysyl-L-alpha-amino acid(out) = L-lysyl-L-alpha-amino acid(in)</text>
        <dbReference type="Rhea" id="RHEA:79387"/>
        <dbReference type="ChEBI" id="CHEBI:229965"/>
    </reaction>
</comment>
<evidence type="ECO:0000313" key="28">
    <source>
        <dbReference type="Proteomes" id="UP001152799"/>
    </source>
</evidence>
<evidence type="ECO:0000313" key="27">
    <source>
        <dbReference type="EMBL" id="CAG9767899.1"/>
    </source>
</evidence>
<feature type="domain" description="Major facilitator superfamily (MFS) profile" evidence="26">
    <location>
        <begin position="35"/>
        <end position="436"/>
    </location>
</feature>